<feature type="domain" description="ACT" evidence="12">
    <location>
        <begin position="453"/>
        <end position="525"/>
    </location>
</feature>
<dbReference type="UniPathway" id="UPA00135">
    <property type="reaction ID" value="UER00196"/>
</dbReference>
<dbReference type="GO" id="GO:0006564">
    <property type="term" value="P:L-serine biosynthetic process"/>
    <property type="evidence" value="ECO:0007669"/>
    <property type="project" value="UniProtKB-UniRule"/>
</dbReference>
<dbReference type="InterPro" id="IPR045865">
    <property type="entry name" value="ACT-like_dom_sf"/>
</dbReference>
<dbReference type="SUPFAM" id="SSF52283">
    <property type="entry name" value="Formate/glycerate dehydrogenase catalytic domain-like"/>
    <property type="match status" value="1"/>
</dbReference>
<dbReference type="Pfam" id="PF02826">
    <property type="entry name" value="2-Hacid_dh_C"/>
    <property type="match status" value="1"/>
</dbReference>
<organism evidence="13 14">
    <name type="scientific">Heliomicrobium gestii</name>
    <name type="common">Heliobacterium gestii</name>
    <dbReference type="NCBI Taxonomy" id="2699"/>
    <lineage>
        <taxon>Bacteria</taxon>
        <taxon>Bacillati</taxon>
        <taxon>Bacillota</taxon>
        <taxon>Clostridia</taxon>
        <taxon>Eubacteriales</taxon>
        <taxon>Heliobacteriaceae</taxon>
        <taxon>Heliomicrobium</taxon>
    </lineage>
</organism>
<evidence type="ECO:0000256" key="6">
    <source>
        <dbReference type="ARBA" id="ARBA00023002"/>
    </source>
</evidence>
<dbReference type="InterPro" id="IPR006139">
    <property type="entry name" value="D-isomer_2_OHA_DH_cat_dom"/>
</dbReference>
<dbReference type="FunFam" id="3.30.1330.90:FF:000003">
    <property type="entry name" value="D-3-phosphoglycerate dehydrogenase"/>
    <property type="match status" value="1"/>
</dbReference>
<evidence type="ECO:0000256" key="11">
    <source>
        <dbReference type="RuleBase" id="RU363003"/>
    </source>
</evidence>
<gene>
    <name evidence="13" type="ORF">GTO89_16205</name>
</gene>
<evidence type="ECO:0000256" key="7">
    <source>
        <dbReference type="ARBA" id="ARBA00023027"/>
    </source>
</evidence>
<dbReference type="PROSITE" id="PS51671">
    <property type="entry name" value="ACT"/>
    <property type="match status" value="1"/>
</dbReference>
<dbReference type="InterPro" id="IPR029753">
    <property type="entry name" value="D-isomer_DH_CS"/>
</dbReference>
<dbReference type="InterPro" id="IPR029009">
    <property type="entry name" value="ASB_dom_sf"/>
</dbReference>
<dbReference type="PANTHER" id="PTHR42789:SF1">
    <property type="entry name" value="D-ISOMER SPECIFIC 2-HYDROXYACID DEHYDROGENASE FAMILY PROTEIN (AFU_ORTHOLOGUE AFUA_6G10090)"/>
    <property type="match status" value="1"/>
</dbReference>
<dbReference type="InterPro" id="IPR002912">
    <property type="entry name" value="ACT_dom"/>
</dbReference>
<dbReference type="OrthoDB" id="9805416at2"/>
<evidence type="ECO:0000259" key="12">
    <source>
        <dbReference type="PROSITE" id="PS51671"/>
    </source>
</evidence>
<dbReference type="NCBIfam" id="TIGR01327">
    <property type="entry name" value="PGDH"/>
    <property type="match status" value="1"/>
</dbReference>
<dbReference type="SUPFAM" id="SSF143548">
    <property type="entry name" value="Serine metabolism enzymes domain"/>
    <property type="match status" value="1"/>
</dbReference>
<comment type="catalytic activity">
    <reaction evidence="10 11">
        <text>(2R)-3-phosphoglycerate + NAD(+) = 3-phosphooxypyruvate + NADH + H(+)</text>
        <dbReference type="Rhea" id="RHEA:12641"/>
        <dbReference type="ChEBI" id="CHEBI:15378"/>
        <dbReference type="ChEBI" id="CHEBI:18110"/>
        <dbReference type="ChEBI" id="CHEBI:57540"/>
        <dbReference type="ChEBI" id="CHEBI:57945"/>
        <dbReference type="ChEBI" id="CHEBI:58272"/>
        <dbReference type="EC" id="1.1.1.95"/>
    </reaction>
</comment>
<evidence type="ECO:0000256" key="5">
    <source>
        <dbReference type="ARBA" id="ARBA00022605"/>
    </source>
</evidence>
<dbReference type="InterPro" id="IPR050857">
    <property type="entry name" value="D-2-hydroxyacid_DH"/>
</dbReference>
<keyword evidence="14" id="KW-1185">Reference proteome</keyword>
<comment type="function">
    <text evidence="1">Catalyzes the reversible oxidation of 3-phospho-D-glycerate to 3-phosphonooxypyruvate, the first step of the phosphorylated L-serine biosynthesis pathway. Also catalyzes the reversible oxidation of 2-hydroxyglutarate to 2-oxoglutarate.</text>
</comment>
<dbReference type="CDD" id="cd12173">
    <property type="entry name" value="PGDH_4"/>
    <property type="match status" value="1"/>
</dbReference>
<keyword evidence="6 11" id="KW-0560">Oxidoreductase</keyword>
<protein>
    <recommendedName>
        <fullName evidence="4 11">D-3-phosphoglycerate dehydrogenase</fullName>
        <ecNumber evidence="11">1.1.1.95</ecNumber>
    </recommendedName>
</protein>
<comment type="catalytic activity">
    <reaction evidence="9">
        <text>(R)-2-hydroxyglutarate + NAD(+) = 2-oxoglutarate + NADH + H(+)</text>
        <dbReference type="Rhea" id="RHEA:49612"/>
        <dbReference type="ChEBI" id="CHEBI:15378"/>
        <dbReference type="ChEBI" id="CHEBI:15801"/>
        <dbReference type="ChEBI" id="CHEBI:16810"/>
        <dbReference type="ChEBI" id="CHEBI:57540"/>
        <dbReference type="ChEBI" id="CHEBI:57945"/>
        <dbReference type="EC" id="1.1.1.399"/>
    </reaction>
</comment>
<dbReference type="InterPro" id="IPR006140">
    <property type="entry name" value="D-isomer_DH_NAD-bd"/>
</dbReference>
<keyword evidence="8 11" id="KW-0718">Serine biosynthesis</keyword>
<evidence type="ECO:0000313" key="14">
    <source>
        <dbReference type="Proteomes" id="UP000471031"/>
    </source>
</evidence>
<name>A0A845LGM7_HELGE</name>
<evidence type="ECO:0000256" key="3">
    <source>
        <dbReference type="ARBA" id="ARBA00005854"/>
    </source>
</evidence>
<reference evidence="13 14" key="1">
    <citation type="submission" date="2020-01" db="EMBL/GenBank/DDBJ databases">
        <title>Whole genome sequence of Heliobacterium gestii DSM 11169.</title>
        <authorList>
            <person name="Kyndt J.A."/>
            <person name="Meyer T.E."/>
        </authorList>
    </citation>
    <scope>NUCLEOTIDE SEQUENCE [LARGE SCALE GENOMIC DNA]</scope>
    <source>
        <strain evidence="13 14">DSM 11169</strain>
    </source>
</reference>
<dbReference type="FunFam" id="3.40.50.720:FF:000021">
    <property type="entry name" value="D-3-phosphoglycerate dehydrogenase"/>
    <property type="match status" value="1"/>
</dbReference>
<sequence length="526" mass="56547">MRVLVCDPISEKGIDVLTSAGDVAVDVKLKLTEDQIVEIIADYEAVVVRSETKITKRIIEAADRLKAIGRAGVGVDNIDVEAATLKGIVVVNAPEGNTIAAAELTVAHILAIARNVGAANMSLKNGRWDRSKYTGIELKGKTLGILGLGKIGSEVAKRARAFDMTVIAYDPYASVEKAKSLGVTVTDLDSVFRQSDFITVHMPKTKDTYRMISTEQFAIMKDGVRLVNCARGGIIDEEALCQAIESGKVAAAGIDVFEKEPCTESPLFGLDKVTVTPHLGASTKEAQVNVAIDVAYDILRVLRGEAVSAAVNIPAVKQEMMAVFQPYLNLVEKMGSYLGQNIGSRIEKVGITFKGDVAKYDVTPLTTTLLKGLLKHALEESVNYVNAPHVAKSRGIKVMEAKTPDVQDYAVQICVVVETDQGKHQVSGTLLRNKPRFVRIDEYDMDMAPEGHMLVVPHTDKPRIIGQLGTIIGEHNVNIAGMHLGRKDFGGIALAILNVDGPVPDVVLADLAKIDGVCGVKYVNLG</sequence>
<dbReference type="RefSeq" id="WP_161263142.1">
    <property type="nucleotide sequence ID" value="NZ_JAFBDC010000022.1"/>
</dbReference>
<dbReference type="PANTHER" id="PTHR42789">
    <property type="entry name" value="D-ISOMER SPECIFIC 2-HYDROXYACID DEHYDROGENASE FAMILY PROTEIN (AFU_ORTHOLOGUE AFUA_6G10090)"/>
    <property type="match status" value="1"/>
</dbReference>
<keyword evidence="7 11" id="KW-0520">NAD</keyword>
<dbReference type="EMBL" id="WXEX01000020">
    <property type="protein sequence ID" value="MZP44574.1"/>
    <property type="molecule type" value="Genomic_DNA"/>
</dbReference>
<dbReference type="CDD" id="cd04902">
    <property type="entry name" value="ACT_3PGDH-xct"/>
    <property type="match status" value="1"/>
</dbReference>
<comment type="similarity">
    <text evidence="3 11">Belongs to the D-isomer specific 2-hydroxyacid dehydrogenase family.</text>
</comment>
<evidence type="ECO:0000256" key="2">
    <source>
        <dbReference type="ARBA" id="ARBA00005216"/>
    </source>
</evidence>
<proteinExistence type="inferred from homology"/>
<dbReference type="SUPFAM" id="SSF55021">
    <property type="entry name" value="ACT-like"/>
    <property type="match status" value="1"/>
</dbReference>
<dbReference type="Gene3D" id="3.30.1330.90">
    <property type="entry name" value="D-3-phosphoglycerate dehydrogenase, domain 3"/>
    <property type="match status" value="1"/>
</dbReference>
<dbReference type="PROSITE" id="PS00670">
    <property type="entry name" value="D_2_HYDROXYACID_DH_2"/>
    <property type="match status" value="1"/>
</dbReference>
<dbReference type="InterPro" id="IPR006236">
    <property type="entry name" value="PGDH"/>
</dbReference>
<evidence type="ECO:0000256" key="1">
    <source>
        <dbReference type="ARBA" id="ARBA00003800"/>
    </source>
</evidence>
<dbReference type="Gene3D" id="3.30.70.260">
    <property type="match status" value="1"/>
</dbReference>
<dbReference type="GO" id="GO:0051287">
    <property type="term" value="F:NAD binding"/>
    <property type="evidence" value="ECO:0007669"/>
    <property type="project" value="UniProtKB-UniRule"/>
</dbReference>
<evidence type="ECO:0000313" key="13">
    <source>
        <dbReference type="EMBL" id="MZP44574.1"/>
    </source>
</evidence>
<dbReference type="Pfam" id="PF00389">
    <property type="entry name" value="2-Hacid_dh"/>
    <property type="match status" value="1"/>
</dbReference>
<dbReference type="PROSITE" id="PS00671">
    <property type="entry name" value="D_2_HYDROXYACID_DH_3"/>
    <property type="match status" value="1"/>
</dbReference>
<comment type="caution">
    <text evidence="13">The sequence shown here is derived from an EMBL/GenBank/DDBJ whole genome shotgun (WGS) entry which is preliminary data.</text>
</comment>
<accession>A0A845LGM7</accession>
<dbReference type="AlphaFoldDB" id="A0A845LGM7"/>
<evidence type="ECO:0000256" key="9">
    <source>
        <dbReference type="ARBA" id="ARBA00048126"/>
    </source>
</evidence>
<dbReference type="Gene3D" id="3.40.50.720">
    <property type="entry name" value="NAD(P)-binding Rossmann-like Domain"/>
    <property type="match status" value="2"/>
</dbReference>
<dbReference type="EC" id="1.1.1.95" evidence="11"/>
<keyword evidence="5 11" id="KW-0028">Amino-acid biosynthesis</keyword>
<dbReference type="PROSITE" id="PS00065">
    <property type="entry name" value="D_2_HYDROXYACID_DH_1"/>
    <property type="match status" value="1"/>
</dbReference>
<dbReference type="GO" id="GO:0004617">
    <property type="term" value="F:phosphoglycerate dehydrogenase activity"/>
    <property type="evidence" value="ECO:0007669"/>
    <property type="project" value="UniProtKB-UniRule"/>
</dbReference>
<dbReference type="InterPro" id="IPR036291">
    <property type="entry name" value="NAD(P)-bd_dom_sf"/>
</dbReference>
<dbReference type="Proteomes" id="UP000471031">
    <property type="component" value="Unassembled WGS sequence"/>
</dbReference>
<dbReference type="InterPro" id="IPR045626">
    <property type="entry name" value="PGDH_ASB_dom"/>
</dbReference>
<dbReference type="InterPro" id="IPR029752">
    <property type="entry name" value="D-isomer_DH_CS1"/>
</dbReference>
<evidence type="ECO:0000256" key="4">
    <source>
        <dbReference type="ARBA" id="ARBA00021582"/>
    </source>
</evidence>
<evidence type="ECO:0000256" key="8">
    <source>
        <dbReference type="ARBA" id="ARBA00023299"/>
    </source>
</evidence>
<comment type="pathway">
    <text evidence="2 11">Amino-acid biosynthesis; L-serine biosynthesis; L-serine from 3-phospho-D-glycerate: step 1/3.</text>
</comment>
<dbReference type="Pfam" id="PF19304">
    <property type="entry name" value="PGDH_inter"/>
    <property type="match status" value="1"/>
</dbReference>
<evidence type="ECO:0000256" key="10">
    <source>
        <dbReference type="ARBA" id="ARBA00048731"/>
    </source>
</evidence>
<dbReference type="SUPFAM" id="SSF51735">
    <property type="entry name" value="NAD(P)-binding Rossmann-fold domains"/>
    <property type="match status" value="1"/>
</dbReference>